<reference evidence="3" key="1">
    <citation type="journal article" date="2014" name="Int. J. Syst. Evol. Microbiol.">
        <title>Complete genome sequence of Corynebacterium casei LMG S-19264T (=DSM 44701T), isolated from a smear-ripened cheese.</title>
        <authorList>
            <consortium name="US DOE Joint Genome Institute (JGI-PGF)"/>
            <person name="Walter F."/>
            <person name="Albersmeier A."/>
            <person name="Kalinowski J."/>
            <person name="Ruckert C."/>
        </authorList>
    </citation>
    <scope>NUCLEOTIDE SEQUENCE</scope>
    <source>
        <strain evidence="3">JCM 3172</strain>
    </source>
</reference>
<gene>
    <name evidence="3" type="ORF">GCM10014713_44440</name>
</gene>
<dbReference type="RefSeq" id="WP_189203293.1">
    <property type="nucleotide sequence ID" value="NZ_BMQQ01000018.1"/>
</dbReference>
<evidence type="ECO:0000256" key="2">
    <source>
        <dbReference type="SAM" id="SignalP"/>
    </source>
</evidence>
<feature type="compositionally biased region" description="Low complexity" evidence="1">
    <location>
        <begin position="41"/>
        <end position="83"/>
    </location>
</feature>
<feature type="signal peptide" evidence="2">
    <location>
        <begin position="1"/>
        <end position="23"/>
    </location>
</feature>
<sequence>MITKRTAYVALLSLALLAGTAGCGSDTGGPDAKPAPPGGPAPTSSRPSGPSDAPSADAPSAAASPSAAPSAAPDDLAKPADNPRAAARNFARALASGDAGLACGLASPTLRARVPGGSCPEALSELATDSRYVFTQKSCVEELRNYEISTDAQDTPGTARVNIHCPQGYTWVRAEQYGTIWRVIELNAP</sequence>
<accession>A0A918H8W4</accession>
<proteinExistence type="predicted"/>
<name>A0A918H8W4_9ACTN</name>
<dbReference type="Proteomes" id="UP000619486">
    <property type="component" value="Unassembled WGS sequence"/>
</dbReference>
<dbReference type="EMBL" id="BMQQ01000018">
    <property type="protein sequence ID" value="GGT45768.1"/>
    <property type="molecule type" value="Genomic_DNA"/>
</dbReference>
<organism evidence="3 4">
    <name type="scientific">Streptomyces purpureus</name>
    <dbReference type="NCBI Taxonomy" id="1951"/>
    <lineage>
        <taxon>Bacteria</taxon>
        <taxon>Bacillati</taxon>
        <taxon>Actinomycetota</taxon>
        <taxon>Actinomycetes</taxon>
        <taxon>Kitasatosporales</taxon>
        <taxon>Streptomycetaceae</taxon>
        <taxon>Streptomyces</taxon>
    </lineage>
</organism>
<keyword evidence="4" id="KW-1185">Reference proteome</keyword>
<feature type="chain" id="PRO_5038582562" description="Lipoprotein" evidence="2">
    <location>
        <begin position="24"/>
        <end position="189"/>
    </location>
</feature>
<dbReference type="PROSITE" id="PS51257">
    <property type="entry name" value="PROKAR_LIPOPROTEIN"/>
    <property type="match status" value="1"/>
</dbReference>
<comment type="caution">
    <text evidence="3">The sequence shown here is derived from an EMBL/GenBank/DDBJ whole genome shotgun (WGS) entry which is preliminary data.</text>
</comment>
<evidence type="ECO:0000313" key="4">
    <source>
        <dbReference type="Proteomes" id="UP000619486"/>
    </source>
</evidence>
<evidence type="ECO:0000313" key="3">
    <source>
        <dbReference type="EMBL" id="GGT45768.1"/>
    </source>
</evidence>
<evidence type="ECO:0008006" key="5">
    <source>
        <dbReference type="Google" id="ProtNLM"/>
    </source>
</evidence>
<dbReference type="AlphaFoldDB" id="A0A918H8W4"/>
<feature type="region of interest" description="Disordered" evidence="1">
    <location>
        <begin position="23"/>
        <end position="83"/>
    </location>
</feature>
<keyword evidence="2" id="KW-0732">Signal</keyword>
<evidence type="ECO:0000256" key="1">
    <source>
        <dbReference type="SAM" id="MobiDB-lite"/>
    </source>
</evidence>
<reference evidence="3" key="2">
    <citation type="submission" date="2020-09" db="EMBL/GenBank/DDBJ databases">
        <authorList>
            <person name="Sun Q."/>
            <person name="Ohkuma M."/>
        </authorList>
    </citation>
    <scope>NUCLEOTIDE SEQUENCE</scope>
    <source>
        <strain evidence="3">JCM 3172</strain>
    </source>
</reference>
<protein>
    <recommendedName>
        <fullName evidence="5">Lipoprotein</fullName>
    </recommendedName>
</protein>